<accession>A0ABU7BQA9</accession>
<evidence type="ECO:0000313" key="1">
    <source>
        <dbReference type="EMBL" id="MED6252708.1"/>
    </source>
</evidence>
<dbReference type="EMBL" id="JAHUTI010062259">
    <property type="protein sequence ID" value="MED6252708.1"/>
    <property type="molecule type" value="Genomic_DNA"/>
</dbReference>
<protein>
    <submittedName>
        <fullName evidence="1">Uncharacterized protein</fullName>
    </submittedName>
</protein>
<comment type="caution">
    <text evidence="1">The sequence shown here is derived from an EMBL/GenBank/DDBJ whole genome shotgun (WGS) entry which is preliminary data.</text>
</comment>
<dbReference type="Proteomes" id="UP001345963">
    <property type="component" value="Unassembled WGS sequence"/>
</dbReference>
<keyword evidence="2" id="KW-1185">Reference proteome</keyword>
<proteinExistence type="predicted"/>
<gene>
    <name evidence="1" type="ORF">ATANTOWER_015686</name>
</gene>
<name>A0ABU7BQA9_9TELE</name>
<reference evidence="1 2" key="1">
    <citation type="submission" date="2021-07" db="EMBL/GenBank/DDBJ databases">
        <authorList>
            <person name="Palmer J.M."/>
        </authorList>
    </citation>
    <scope>NUCLEOTIDE SEQUENCE [LARGE SCALE GENOMIC DNA]</scope>
    <source>
        <strain evidence="1 2">AT_MEX2019</strain>
        <tissue evidence="1">Muscle</tissue>
    </source>
</reference>
<evidence type="ECO:0000313" key="2">
    <source>
        <dbReference type="Proteomes" id="UP001345963"/>
    </source>
</evidence>
<sequence>MQLPPTCAPHHQSTFFRQSWIRAPKDLPSHNCSCVVLSHPASLIPLVVHLPPPIGDLPVQDLKPMSLP</sequence>
<organism evidence="1 2">
    <name type="scientific">Ataeniobius toweri</name>
    <dbReference type="NCBI Taxonomy" id="208326"/>
    <lineage>
        <taxon>Eukaryota</taxon>
        <taxon>Metazoa</taxon>
        <taxon>Chordata</taxon>
        <taxon>Craniata</taxon>
        <taxon>Vertebrata</taxon>
        <taxon>Euteleostomi</taxon>
        <taxon>Actinopterygii</taxon>
        <taxon>Neopterygii</taxon>
        <taxon>Teleostei</taxon>
        <taxon>Neoteleostei</taxon>
        <taxon>Acanthomorphata</taxon>
        <taxon>Ovalentaria</taxon>
        <taxon>Atherinomorphae</taxon>
        <taxon>Cyprinodontiformes</taxon>
        <taxon>Goodeidae</taxon>
        <taxon>Ataeniobius</taxon>
    </lineage>
</organism>